<keyword evidence="14" id="KW-1185">Reference proteome</keyword>
<dbReference type="PANTHER" id="PTHR44936">
    <property type="entry name" value="SENSOR PROTEIN CREC"/>
    <property type="match status" value="1"/>
</dbReference>
<keyword evidence="5" id="KW-0597">Phosphoprotein</keyword>
<dbReference type="SMART" id="SM00387">
    <property type="entry name" value="HATPase_c"/>
    <property type="match status" value="1"/>
</dbReference>
<feature type="transmembrane region" description="Helical" evidence="11">
    <location>
        <begin position="145"/>
        <end position="166"/>
    </location>
</feature>
<evidence type="ECO:0000256" key="9">
    <source>
        <dbReference type="ARBA" id="ARBA00022840"/>
    </source>
</evidence>
<feature type="compositionally biased region" description="Low complexity" evidence="10">
    <location>
        <begin position="1"/>
        <end position="10"/>
    </location>
</feature>
<keyword evidence="8" id="KW-0418">Kinase</keyword>
<keyword evidence="11" id="KW-0472">Membrane</keyword>
<feature type="region of interest" description="Disordered" evidence="10">
    <location>
        <begin position="1"/>
        <end position="26"/>
    </location>
</feature>
<dbReference type="Gene3D" id="3.30.565.10">
    <property type="entry name" value="Histidine kinase-like ATPase, C-terminal domain"/>
    <property type="match status" value="1"/>
</dbReference>
<evidence type="ECO:0000256" key="11">
    <source>
        <dbReference type="SAM" id="Phobius"/>
    </source>
</evidence>
<keyword evidence="11" id="KW-0812">Transmembrane</keyword>
<evidence type="ECO:0000256" key="1">
    <source>
        <dbReference type="ARBA" id="ARBA00000085"/>
    </source>
</evidence>
<dbReference type="InterPro" id="IPR003661">
    <property type="entry name" value="HisK_dim/P_dom"/>
</dbReference>
<dbReference type="CDD" id="cd00082">
    <property type="entry name" value="HisKA"/>
    <property type="match status" value="1"/>
</dbReference>
<feature type="transmembrane region" description="Helical" evidence="11">
    <location>
        <begin position="43"/>
        <end position="62"/>
    </location>
</feature>
<dbReference type="Pfam" id="PF02518">
    <property type="entry name" value="HATPase_c"/>
    <property type="match status" value="1"/>
</dbReference>
<comment type="subcellular location">
    <subcellularLocation>
        <location evidence="2">Cell membrane</location>
        <topology evidence="2">Multi-pass membrane protein</topology>
    </subcellularLocation>
</comment>
<dbReference type="SUPFAM" id="SSF55874">
    <property type="entry name" value="ATPase domain of HSP90 chaperone/DNA topoisomerase II/histidine kinase"/>
    <property type="match status" value="1"/>
</dbReference>
<evidence type="ECO:0000256" key="8">
    <source>
        <dbReference type="ARBA" id="ARBA00022777"/>
    </source>
</evidence>
<reference evidence="13 14" key="1">
    <citation type="submission" date="2024-03" db="EMBL/GenBank/DDBJ databases">
        <title>Novel species of the genus Variovorax.</title>
        <authorList>
            <person name="Liu Q."/>
            <person name="Xin Y.-H."/>
        </authorList>
    </citation>
    <scope>NUCLEOTIDE SEQUENCE [LARGE SCALE GENOMIC DNA]</scope>
    <source>
        <strain evidence="13 14">KACC 18899</strain>
    </source>
</reference>
<evidence type="ECO:0000256" key="6">
    <source>
        <dbReference type="ARBA" id="ARBA00022679"/>
    </source>
</evidence>
<evidence type="ECO:0000256" key="5">
    <source>
        <dbReference type="ARBA" id="ARBA00022553"/>
    </source>
</evidence>
<keyword evidence="9 13" id="KW-0067">ATP-binding</keyword>
<evidence type="ECO:0000259" key="12">
    <source>
        <dbReference type="PROSITE" id="PS50109"/>
    </source>
</evidence>
<dbReference type="PANTHER" id="PTHR44936:SF10">
    <property type="entry name" value="SENSOR PROTEIN RSTB"/>
    <property type="match status" value="1"/>
</dbReference>
<feature type="domain" description="Histidine kinase" evidence="12">
    <location>
        <begin position="233"/>
        <end position="440"/>
    </location>
</feature>
<feature type="transmembrane region" description="Helical" evidence="11">
    <location>
        <begin position="121"/>
        <end position="138"/>
    </location>
</feature>
<dbReference type="InterPro" id="IPR004358">
    <property type="entry name" value="Sig_transdc_His_kin-like_C"/>
</dbReference>
<keyword evidence="6" id="KW-0808">Transferase</keyword>
<evidence type="ECO:0000256" key="2">
    <source>
        <dbReference type="ARBA" id="ARBA00004651"/>
    </source>
</evidence>
<feature type="transmembrane region" description="Helical" evidence="11">
    <location>
        <begin position="178"/>
        <end position="197"/>
    </location>
</feature>
<keyword evidence="7" id="KW-0547">Nucleotide-binding</keyword>
<evidence type="ECO:0000256" key="10">
    <source>
        <dbReference type="SAM" id="MobiDB-lite"/>
    </source>
</evidence>
<dbReference type="EMBL" id="JBBKZU010000006">
    <property type="protein sequence ID" value="MEJ8812621.1"/>
    <property type="molecule type" value="Genomic_DNA"/>
</dbReference>
<evidence type="ECO:0000256" key="7">
    <source>
        <dbReference type="ARBA" id="ARBA00022741"/>
    </source>
</evidence>
<dbReference type="SUPFAM" id="SSF47384">
    <property type="entry name" value="Homodimeric domain of signal transducing histidine kinase"/>
    <property type="match status" value="1"/>
</dbReference>
<evidence type="ECO:0000313" key="14">
    <source>
        <dbReference type="Proteomes" id="UP001365846"/>
    </source>
</evidence>
<dbReference type="InterPro" id="IPR036097">
    <property type="entry name" value="HisK_dim/P_sf"/>
</dbReference>
<dbReference type="Proteomes" id="UP001365846">
    <property type="component" value="Unassembled WGS sequence"/>
</dbReference>
<keyword evidence="11" id="KW-1133">Transmembrane helix</keyword>
<gene>
    <name evidence="13" type="ORF">WKW77_16165</name>
</gene>
<dbReference type="PROSITE" id="PS50109">
    <property type="entry name" value="HIS_KIN"/>
    <property type="match status" value="1"/>
</dbReference>
<keyword evidence="4" id="KW-1003">Cell membrane</keyword>
<dbReference type="EC" id="2.7.13.3" evidence="3"/>
<accession>A0ABU8VGM5</accession>
<proteinExistence type="predicted"/>
<dbReference type="Gene3D" id="1.10.287.130">
    <property type="match status" value="1"/>
</dbReference>
<dbReference type="PRINTS" id="PR00344">
    <property type="entry name" value="BCTRLSENSOR"/>
</dbReference>
<organism evidence="13 14">
    <name type="scientific">Variovorax ureilyticus</name>
    <dbReference type="NCBI Taxonomy" id="1836198"/>
    <lineage>
        <taxon>Bacteria</taxon>
        <taxon>Pseudomonadati</taxon>
        <taxon>Pseudomonadota</taxon>
        <taxon>Betaproteobacteria</taxon>
        <taxon>Burkholderiales</taxon>
        <taxon>Comamonadaceae</taxon>
        <taxon>Variovorax</taxon>
    </lineage>
</organism>
<name>A0ABU8VGM5_9BURK</name>
<evidence type="ECO:0000313" key="13">
    <source>
        <dbReference type="EMBL" id="MEJ8812621.1"/>
    </source>
</evidence>
<dbReference type="InterPro" id="IPR036890">
    <property type="entry name" value="HATPase_C_sf"/>
</dbReference>
<dbReference type="InterPro" id="IPR003594">
    <property type="entry name" value="HATPase_dom"/>
</dbReference>
<dbReference type="InterPro" id="IPR050980">
    <property type="entry name" value="2C_sensor_his_kinase"/>
</dbReference>
<evidence type="ECO:0000256" key="3">
    <source>
        <dbReference type="ARBA" id="ARBA00012438"/>
    </source>
</evidence>
<dbReference type="InterPro" id="IPR005467">
    <property type="entry name" value="His_kinase_dom"/>
</dbReference>
<comment type="caution">
    <text evidence="13">The sequence shown here is derived from an EMBL/GenBank/DDBJ whole genome shotgun (WGS) entry which is preliminary data.</text>
</comment>
<dbReference type="RefSeq" id="WP_340358003.1">
    <property type="nucleotide sequence ID" value="NZ_JBBKZU010000006.1"/>
</dbReference>
<sequence length="455" mass="48921">MRAMTDTTAIAPPPAPQTESASGSRFGDATGLKNMQQLIQLRWIAVVGQVATILVVHFGFGIRLPLDQMLAVLAGLAAFNAASQLRWRIPRDVTNTELFIALLVDVGMLTAQLYLSGGAANPFVFLYLLQVIIAAVLLESWSTWTMVGVTIACFAGLALFSEPLPLSTDPGQGLFRPYVVGMLICFALVAALLVVFITRISRILRGRDARLADLRQRAAEEEHIVRMGLLASGAAHELGTPLATLAVILGDWRHLPHFTSDPELLEEVIEMEAQVKRCKTILSGILLSAGEARGENSEETTVSTFLDDLVEEWRTTRAANSFAYENRFGHDLPMVSDSALKQMICNVLDNALEASPQWVGLTAAHDGDALTLTVSDVGPGFAPEMLAQFGKPYQSSKGRPGGGLGLFLVVNVARTLGGSVTARNRPEGGAVVTLTLPLAAITLEEDDEENDGHRP</sequence>
<comment type="catalytic activity">
    <reaction evidence="1">
        <text>ATP + protein L-histidine = ADP + protein N-phospho-L-histidine.</text>
        <dbReference type="EC" id="2.7.13.3"/>
    </reaction>
</comment>
<evidence type="ECO:0000256" key="4">
    <source>
        <dbReference type="ARBA" id="ARBA00022475"/>
    </source>
</evidence>
<dbReference type="GO" id="GO:0005524">
    <property type="term" value="F:ATP binding"/>
    <property type="evidence" value="ECO:0007669"/>
    <property type="project" value="UniProtKB-KW"/>
</dbReference>
<protein>
    <recommendedName>
        <fullName evidence="3">histidine kinase</fullName>
        <ecNumber evidence="3">2.7.13.3</ecNumber>
    </recommendedName>
</protein>